<sequence>MPRSIQIGIGLGIRLVAGFVLLRFANVYGDKPWFHAETALRTAMSFLALTKYPPSLLFLMPTLGFSALMLALFEKFQNHATMPRLAMLGGAPMFYYLLHLYVLRALYLIALAIYGPNKGTVFGFDHVSTIWVWVALLIGPLYLPARWFARVKQQRKDVRWLKYL</sequence>
<keyword evidence="1" id="KW-1133">Transmembrane helix</keyword>
<keyword evidence="1" id="KW-0812">Transmembrane</keyword>
<dbReference type="AlphaFoldDB" id="A0A2K2G3S8"/>
<evidence type="ECO:0000256" key="1">
    <source>
        <dbReference type="SAM" id="Phobius"/>
    </source>
</evidence>
<organism evidence="2 3">
    <name type="scientific">Novosphingobium guangzhouense</name>
    <dbReference type="NCBI Taxonomy" id="1850347"/>
    <lineage>
        <taxon>Bacteria</taxon>
        <taxon>Pseudomonadati</taxon>
        <taxon>Pseudomonadota</taxon>
        <taxon>Alphaproteobacteria</taxon>
        <taxon>Sphingomonadales</taxon>
        <taxon>Sphingomonadaceae</taxon>
        <taxon>Novosphingobium</taxon>
    </lineage>
</organism>
<feature type="transmembrane region" description="Helical" evidence="1">
    <location>
        <begin position="94"/>
        <end position="115"/>
    </location>
</feature>
<evidence type="ECO:0000313" key="2">
    <source>
        <dbReference type="EMBL" id="PNU05686.1"/>
    </source>
</evidence>
<comment type="caution">
    <text evidence="2">The sequence shown here is derived from an EMBL/GenBank/DDBJ whole genome shotgun (WGS) entry which is preliminary data.</text>
</comment>
<feature type="transmembrane region" description="Helical" evidence="1">
    <location>
        <begin position="130"/>
        <end position="149"/>
    </location>
</feature>
<dbReference type="Proteomes" id="UP000236327">
    <property type="component" value="Unassembled WGS sequence"/>
</dbReference>
<gene>
    <name evidence="2" type="ORF">A8V01_15155</name>
</gene>
<dbReference type="RefSeq" id="WP_103095108.1">
    <property type="nucleotide sequence ID" value="NZ_LYMM01000023.1"/>
</dbReference>
<evidence type="ECO:0000313" key="3">
    <source>
        <dbReference type="Proteomes" id="UP000236327"/>
    </source>
</evidence>
<feature type="transmembrane region" description="Helical" evidence="1">
    <location>
        <begin position="55"/>
        <end position="73"/>
    </location>
</feature>
<protein>
    <recommendedName>
        <fullName evidence="4">Acyltransferase 3 domain-containing protein</fullName>
    </recommendedName>
</protein>
<evidence type="ECO:0008006" key="4">
    <source>
        <dbReference type="Google" id="ProtNLM"/>
    </source>
</evidence>
<dbReference type="PANTHER" id="PTHR40407">
    <property type="entry name" value="MEMBRANE PROTEIN-LIKE PROTEIN"/>
    <property type="match status" value="1"/>
</dbReference>
<name>A0A2K2G3S8_9SPHN</name>
<dbReference type="OrthoDB" id="508112at2"/>
<feature type="transmembrane region" description="Helical" evidence="1">
    <location>
        <begin position="7"/>
        <end position="25"/>
    </location>
</feature>
<accession>A0A2K2G3S8</accession>
<reference evidence="2 3" key="1">
    <citation type="submission" date="2016-05" db="EMBL/GenBank/DDBJ databases">
        <title>Complete genome sequence of Novosphingobium guangzhouense SA925(T).</title>
        <authorList>
            <person name="Sha S."/>
        </authorList>
    </citation>
    <scope>NUCLEOTIDE SEQUENCE [LARGE SCALE GENOMIC DNA]</scope>
    <source>
        <strain evidence="2 3">SA925</strain>
    </source>
</reference>
<proteinExistence type="predicted"/>
<dbReference type="PANTHER" id="PTHR40407:SF1">
    <property type="entry name" value="HEPARAN-ALPHA-GLUCOSAMINIDE N-ACETYLTRANSFERASE CATALYTIC DOMAIN-CONTAINING PROTEIN"/>
    <property type="match status" value="1"/>
</dbReference>
<dbReference type="EMBL" id="LYMM01000023">
    <property type="protein sequence ID" value="PNU05686.1"/>
    <property type="molecule type" value="Genomic_DNA"/>
</dbReference>
<keyword evidence="1" id="KW-0472">Membrane</keyword>
<keyword evidence="3" id="KW-1185">Reference proteome</keyword>